<gene>
    <name evidence="1" type="ORF">IMSHALPRED_001531</name>
</gene>
<dbReference type="OrthoDB" id="5275938at2759"/>
<accession>A0A8H3PEH0</accession>
<organism evidence="1 2">
    <name type="scientific">Imshaugia aleurites</name>
    <dbReference type="NCBI Taxonomy" id="172621"/>
    <lineage>
        <taxon>Eukaryota</taxon>
        <taxon>Fungi</taxon>
        <taxon>Dikarya</taxon>
        <taxon>Ascomycota</taxon>
        <taxon>Pezizomycotina</taxon>
        <taxon>Lecanoromycetes</taxon>
        <taxon>OSLEUM clade</taxon>
        <taxon>Lecanoromycetidae</taxon>
        <taxon>Lecanorales</taxon>
        <taxon>Lecanorineae</taxon>
        <taxon>Parmeliaceae</taxon>
        <taxon>Imshaugia</taxon>
    </lineage>
</organism>
<dbReference type="EMBL" id="CAJPDT010000120">
    <property type="protein sequence ID" value="CAF9939511.1"/>
    <property type="molecule type" value="Genomic_DNA"/>
</dbReference>
<dbReference type="InterPro" id="IPR011333">
    <property type="entry name" value="SKP1/BTB/POZ_sf"/>
</dbReference>
<comment type="caution">
    <text evidence="1">The sequence shown here is derived from an EMBL/GenBank/DDBJ whole genome shotgun (WGS) entry which is preliminary data.</text>
</comment>
<dbReference type="Gene3D" id="3.30.710.10">
    <property type="entry name" value="Potassium Channel Kv1.1, Chain A"/>
    <property type="match status" value="1"/>
</dbReference>
<evidence type="ECO:0008006" key="3">
    <source>
        <dbReference type="Google" id="ProtNLM"/>
    </source>
</evidence>
<reference evidence="1" key="1">
    <citation type="submission" date="2021-03" db="EMBL/GenBank/DDBJ databases">
        <authorList>
            <person name="Tagirdzhanova G."/>
        </authorList>
    </citation>
    <scope>NUCLEOTIDE SEQUENCE</scope>
</reference>
<evidence type="ECO:0000313" key="1">
    <source>
        <dbReference type="EMBL" id="CAF9939511.1"/>
    </source>
</evidence>
<name>A0A8H3PEH0_9LECA</name>
<protein>
    <recommendedName>
        <fullName evidence="3">BTB domain-containing protein</fullName>
    </recommendedName>
</protein>
<proteinExistence type="predicted"/>
<evidence type="ECO:0000313" key="2">
    <source>
        <dbReference type="Proteomes" id="UP000664534"/>
    </source>
</evidence>
<dbReference type="AlphaFoldDB" id="A0A8H3PEH0"/>
<dbReference type="Proteomes" id="UP000664534">
    <property type="component" value="Unassembled WGS sequence"/>
</dbReference>
<keyword evidence="2" id="KW-1185">Reference proteome</keyword>
<sequence length="331" mass="37069">MADTSLTSTKVANTDADPTGDLVLVIGSGDSQRSIRACSKVLSLASPVLAAMFRPNRFSEGTALSSLDPPEVYLPEDDPEAVTMFCHLVHFREYPGMQPGPSFDQLLNMALFCDKYDAGLAFNPWCELWLGSQLDFEKSGDYSNLLGLAYAFDNQESFWINSRNMMQYGTAYQIHGIRDELRSLLPEAIFASIDEDRKSGLLDLSSMFDHVLARFLQYSAGWSRSDARLIKVGHVLQELYDLNIWPISTRLNEINMDRIQSTFALFSEPDDTSFNRDLNTKILAAVDAQKGLFRTKATVIAVFVIFAHASSVVKSGTSMDVLYKWFIWSSE</sequence>